<dbReference type="Gene3D" id="3.40.50.2300">
    <property type="match status" value="1"/>
</dbReference>
<dbReference type="PANTHER" id="PTHR45566:SF1">
    <property type="entry name" value="HTH-TYPE TRANSCRIPTIONAL REGULATOR YHJB-RELATED"/>
    <property type="match status" value="1"/>
</dbReference>
<evidence type="ECO:0000256" key="1">
    <source>
        <dbReference type="ARBA" id="ARBA00023012"/>
    </source>
</evidence>
<dbReference type="PROSITE" id="PS50110">
    <property type="entry name" value="RESPONSE_REGULATORY"/>
    <property type="match status" value="1"/>
</dbReference>
<keyword evidence="1" id="KW-0902">Two-component regulatory system</keyword>
<feature type="domain" description="Response regulatory" evidence="3">
    <location>
        <begin position="2"/>
        <end position="116"/>
    </location>
</feature>
<evidence type="ECO:0000313" key="5">
    <source>
        <dbReference type="EMBL" id="MFC3851411.1"/>
    </source>
</evidence>
<dbReference type="Pfam" id="PF04397">
    <property type="entry name" value="LytTR"/>
    <property type="match status" value="1"/>
</dbReference>
<dbReference type="EMBL" id="JBHRYR010000002">
    <property type="protein sequence ID" value="MFC3851411.1"/>
    <property type="molecule type" value="Genomic_DNA"/>
</dbReference>
<dbReference type="RefSeq" id="WP_380692564.1">
    <property type="nucleotide sequence ID" value="NZ_JBHRYR010000002.1"/>
</dbReference>
<dbReference type="InterPro" id="IPR011006">
    <property type="entry name" value="CheY-like_superfamily"/>
</dbReference>
<organism evidence="5 6">
    <name type="scientific">Saccharospirillum mangrovi</name>
    <dbReference type="NCBI Taxonomy" id="2161747"/>
    <lineage>
        <taxon>Bacteria</taxon>
        <taxon>Pseudomonadati</taxon>
        <taxon>Pseudomonadota</taxon>
        <taxon>Gammaproteobacteria</taxon>
        <taxon>Oceanospirillales</taxon>
        <taxon>Saccharospirillaceae</taxon>
        <taxon>Saccharospirillum</taxon>
    </lineage>
</organism>
<keyword evidence="2" id="KW-0597">Phosphoprotein</keyword>
<evidence type="ECO:0000259" key="4">
    <source>
        <dbReference type="PROSITE" id="PS50930"/>
    </source>
</evidence>
<sequence length="239" mass="27080">MNILIVDDEPLARLRMVHLLRDLEPNATLFEAESAMDAMQQNNRTLMDLVLLDIHLPGESGLSWLHQLKQQAEPPAVIMITAYSEHALTALQQGANGYLLKPVKREDLAHALAQSKKLHRLQRSTIQPTADVTRPVCMHADGTGDYVSPRDILYCCAEGRWVKVVTQAHEYMSDRALKDWESLLENLLIRVHRGILVNPEQVSALRRQTGQYSLELNNGVRLPVSRRHAKAVKLRMHLP</sequence>
<evidence type="ECO:0000313" key="6">
    <source>
        <dbReference type="Proteomes" id="UP001595617"/>
    </source>
</evidence>
<reference evidence="6" key="1">
    <citation type="journal article" date="2019" name="Int. J. Syst. Evol. Microbiol.">
        <title>The Global Catalogue of Microorganisms (GCM) 10K type strain sequencing project: providing services to taxonomists for standard genome sequencing and annotation.</title>
        <authorList>
            <consortium name="The Broad Institute Genomics Platform"/>
            <consortium name="The Broad Institute Genome Sequencing Center for Infectious Disease"/>
            <person name="Wu L."/>
            <person name="Ma J."/>
        </authorList>
    </citation>
    <scope>NUCLEOTIDE SEQUENCE [LARGE SCALE GENOMIC DNA]</scope>
    <source>
        <strain evidence="6">IBRC 10765</strain>
    </source>
</reference>
<dbReference type="SUPFAM" id="SSF52172">
    <property type="entry name" value="CheY-like"/>
    <property type="match status" value="1"/>
</dbReference>
<gene>
    <name evidence="5" type="ORF">ACFOOG_01085</name>
</gene>
<dbReference type="InterPro" id="IPR051015">
    <property type="entry name" value="EvgA-like"/>
</dbReference>
<evidence type="ECO:0000256" key="2">
    <source>
        <dbReference type="PROSITE-ProRule" id="PRU00169"/>
    </source>
</evidence>
<dbReference type="Pfam" id="PF00072">
    <property type="entry name" value="Response_reg"/>
    <property type="match status" value="1"/>
</dbReference>
<evidence type="ECO:0000259" key="3">
    <source>
        <dbReference type="PROSITE" id="PS50110"/>
    </source>
</evidence>
<name>A0ABV7ZTE0_9GAMM</name>
<dbReference type="Gene3D" id="2.40.50.1020">
    <property type="entry name" value="LytTr DNA-binding domain"/>
    <property type="match status" value="1"/>
</dbReference>
<dbReference type="PROSITE" id="PS50930">
    <property type="entry name" value="HTH_LYTTR"/>
    <property type="match status" value="1"/>
</dbReference>
<dbReference type="SMART" id="SM00448">
    <property type="entry name" value="REC"/>
    <property type="match status" value="1"/>
</dbReference>
<dbReference type="SMART" id="SM00850">
    <property type="entry name" value="LytTR"/>
    <property type="match status" value="1"/>
</dbReference>
<dbReference type="PANTHER" id="PTHR45566">
    <property type="entry name" value="HTH-TYPE TRANSCRIPTIONAL REGULATOR YHJB-RELATED"/>
    <property type="match status" value="1"/>
</dbReference>
<comment type="caution">
    <text evidence="5">The sequence shown here is derived from an EMBL/GenBank/DDBJ whole genome shotgun (WGS) entry which is preliminary data.</text>
</comment>
<dbReference type="InterPro" id="IPR007492">
    <property type="entry name" value="LytTR_DNA-bd_dom"/>
</dbReference>
<proteinExistence type="predicted"/>
<keyword evidence="6" id="KW-1185">Reference proteome</keyword>
<dbReference type="Proteomes" id="UP001595617">
    <property type="component" value="Unassembled WGS sequence"/>
</dbReference>
<protein>
    <submittedName>
        <fullName evidence="5">LytR/AlgR family response regulator transcription factor</fullName>
    </submittedName>
</protein>
<accession>A0ABV7ZTE0</accession>
<dbReference type="InterPro" id="IPR001789">
    <property type="entry name" value="Sig_transdc_resp-reg_receiver"/>
</dbReference>
<feature type="modified residue" description="4-aspartylphosphate" evidence="2">
    <location>
        <position position="53"/>
    </location>
</feature>
<feature type="domain" description="HTH LytTR-type" evidence="4">
    <location>
        <begin position="146"/>
        <end position="238"/>
    </location>
</feature>